<feature type="compositionally biased region" description="Low complexity" evidence="1">
    <location>
        <begin position="127"/>
        <end position="147"/>
    </location>
</feature>
<feature type="compositionally biased region" description="Polar residues" evidence="1">
    <location>
        <begin position="273"/>
        <end position="288"/>
    </location>
</feature>
<dbReference type="EMBL" id="LJZO01000003">
    <property type="protein sequence ID" value="ROW03237.1"/>
    <property type="molecule type" value="Genomic_DNA"/>
</dbReference>
<dbReference type="OrthoDB" id="5401654at2759"/>
<name>A0A423WIK4_CYTCH</name>
<dbReference type="AlphaFoldDB" id="A0A423WIK4"/>
<feature type="region of interest" description="Disordered" evidence="1">
    <location>
        <begin position="332"/>
        <end position="367"/>
    </location>
</feature>
<feature type="compositionally biased region" description="Polar residues" evidence="1">
    <location>
        <begin position="38"/>
        <end position="55"/>
    </location>
</feature>
<reference evidence="2 3" key="1">
    <citation type="submission" date="2015-09" db="EMBL/GenBank/DDBJ databases">
        <title>Host preference determinants of Valsa canker pathogens revealed by comparative genomics.</title>
        <authorList>
            <person name="Yin Z."/>
            <person name="Huang L."/>
        </authorList>
    </citation>
    <scope>NUCLEOTIDE SEQUENCE [LARGE SCALE GENOMIC DNA]</scope>
    <source>
        <strain evidence="2 3">YSFL</strain>
    </source>
</reference>
<evidence type="ECO:0000313" key="2">
    <source>
        <dbReference type="EMBL" id="ROW03237.1"/>
    </source>
</evidence>
<feature type="region of interest" description="Disordered" evidence="1">
    <location>
        <begin position="1"/>
        <end position="97"/>
    </location>
</feature>
<feature type="compositionally biased region" description="Polar residues" evidence="1">
    <location>
        <begin position="169"/>
        <end position="178"/>
    </location>
</feature>
<gene>
    <name evidence="2" type="ORF">VSDG_01397</name>
</gene>
<feature type="compositionally biased region" description="Pro residues" evidence="1">
    <location>
        <begin position="25"/>
        <end position="34"/>
    </location>
</feature>
<comment type="caution">
    <text evidence="2">The sequence shown here is derived from an EMBL/GenBank/DDBJ whole genome shotgun (WGS) entry which is preliminary data.</text>
</comment>
<dbReference type="Proteomes" id="UP000284375">
    <property type="component" value="Unassembled WGS sequence"/>
</dbReference>
<accession>A0A423WIK4</accession>
<dbReference type="PANTHER" id="PTHR39610">
    <property type="entry name" value="BZIP DOMAIN-CONTAINING PROTEIN-RELATED"/>
    <property type="match status" value="1"/>
</dbReference>
<feature type="compositionally biased region" description="Low complexity" evidence="1">
    <location>
        <begin position="227"/>
        <end position="249"/>
    </location>
</feature>
<feature type="compositionally biased region" description="Polar residues" evidence="1">
    <location>
        <begin position="345"/>
        <end position="359"/>
    </location>
</feature>
<keyword evidence="3" id="KW-1185">Reference proteome</keyword>
<feature type="region of interest" description="Disordered" evidence="1">
    <location>
        <begin position="127"/>
        <end position="295"/>
    </location>
</feature>
<feature type="region of interest" description="Disordered" evidence="1">
    <location>
        <begin position="391"/>
        <end position="416"/>
    </location>
</feature>
<evidence type="ECO:0000256" key="1">
    <source>
        <dbReference type="SAM" id="MobiDB-lite"/>
    </source>
</evidence>
<proteinExistence type="predicted"/>
<feature type="compositionally biased region" description="Basic and acidic residues" evidence="1">
    <location>
        <begin position="332"/>
        <end position="344"/>
    </location>
</feature>
<dbReference type="PANTHER" id="PTHR39610:SF1">
    <property type="match status" value="1"/>
</dbReference>
<organism evidence="2 3">
    <name type="scientific">Cytospora chrysosperma</name>
    <name type="common">Cytospora canker fungus</name>
    <name type="synonym">Sphaeria chrysosperma</name>
    <dbReference type="NCBI Taxonomy" id="252740"/>
    <lineage>
        <taxon>Eukaryota</taxon>
        <taxon>Fungi</taxon>
        <taxon>Dikarya</taxon>
        <taxon>Ascomycota</taxon>
        <taxon>Pezizomycotina</taxon>
        <taxon>Sordariomycetes</taxon>
        <taxon>Sordariomycetidae</taxon>
        <taxon>Diaporthales</taxon>
        <taxon>Cytosporaceae</taxon>
        <taxon>Cytospora</taxon>
    </lineage>
</organism>
<feature type="compositionally biased region" description="Gly residues" evidence="1">
    <location>
        <begin position="398"/>
        <end position="416"/>
    </location>
</feature>
<protein>
    <submittedName>
        <fullName evidence="2">Uncharacterized protein</fullName>
    </submittedName>
</protein>
<feature type="compositionally biased region" description="Low complexity" evidence="1">
    <location>
        <begin position="186"/>
        <end position="204"/>
    </location>
</feature>
<sequence length="416" mass="42393">MPDLNSVPASPHVLALSRRNSSQQMPPPPAPGHAPAPSTSDAALNILPSNQNAVNTGAPAAASLPSPRLPVSGSVAPPAAEIVPTASGPGPIRHPRPLTAAELHQELEKEQEAVVNRLTRELDLLRQAQNASVVSNSSSTSANASTAGAESLSMIPSIPDGRQHLLSGSGFSIPSQTSGRERQHTRSGSSASTRSIAATAGSTSVVNITAPAPIRPGGATSLSRQNSTQSHSRQSLSSSPAHGSSFASSHMADAAHAGYFPLRSPPATGGPTFISSQGTPGSGSTEVMSPSLMPGTSRYEETAFHRQELDAVKRENEALKRRIRELERLVRDRRASDAGSRPRSESASTATSVNMSTSGPGAGIARPRGERLTSMLSSVGVGVPEDEVRVGESAASAGLGGAGASGQAAGQGGQEL</sequence>
<evidence type="ECO:0000313" key="3">
    <source>
        <dbReference type="Proteomes" id="UP000284375"/>
    </source>
</evidence>
<feature type="compositionally biased region" description="Low complexity" evidence="1">
    <location>
        <begin position="58"/>
        <end position="70"/>
    </location>
</feature>